<dbReference type="Gene3D" id="3.40.1190.20">
    <property type="match status" value="1"/>
</dbReference>
<dbReference type="InterPro" id="IPR029056">
    <property type="entry name" value="Ribokinase-like"/>
</dbReference>
<dbReference type="PIRSF" id="PIRSF000535">
    <property type="entry name" value="1PFK/6PFK/LacC"/>
    <property type="match status" value="1"/>
</dbReference>
<reference evidence="8 9" key="1">
    <citation type="submission" date="2016-10" db="EMBL/GenBank/DDBJ databases">
        <title>Draft Genome sequence of Roseomonas sp. strain M3.</title>
        <authorList>
            <person name="Subhash Y."/>
            <person name="Lee S."/>
        </authorList>
    </citation>
    <scope>NUCLEOTIDE SEQUENCE [LARGE SCALE GENOMIC DNA]</scope>
    <source>
        <strain evidence="8 9">M3</strain>
    </source>
</reference>
<evidence type="ECO:0000256" key="5">
    <source>
        <dbReference type="ARBA" id="ARBA00022840"/>
    </source>
</evidence>
<dbReference type="GO" id="GO:0005524">
    <property type="term" value="F:ATP binding"/>
    <property type="evidence" value="ECO:0007669"/>
    <property type="project" value="UniProtKB-KW"/>
</dbReference>
<organism evidence="8 9">
    <name type="scientific">Teichococcus deserti</name>
    <dbReference type="NCBI Taxonomy" id="1817963"/>
    <lineage>
        <taxon>Bacteria</taxon>
        <taxon>Pseudomonadati</taxon>
        <taxon>Pseudomonadota</taxon>
        <taxon>Alphaproteobacteria</taxon>
        <taxon>Acetobacterales</taxon>
        <taxon>Roseomonadaceae</taxon>
        <taxon>Roseomonas</taxon>
    </lineage>
</organism>
<keyword evidence="3" id="KW-0547">Nucleotide-binding</keyword>
<dbReference type="CDD" id="cd01164">
    <property type="entry name" value="FruK_PfkB_like"/>
    <property type="match status" value="1"/>
</dbReference>
<dbReference type="RefSeq" id="WP_076955551.1">
    <property type="nucleotide sequence ID" value="NZ_MLCO01000008.1"/>
</dbReference>
<dbReference type="PANTHER" id="PTHR46566:SF2">
    <property type="entry name" value="ATP-DEPENDENT 6-PHOSPHOFRUCTOKINASE ISOZYME 2"/>
    <property type="match status" value="1"/>
</dbReference>
<dbReference type="OrthoDB" id="9801219at2"/>
<dbReference type="InterPro" id="IPR011611">
    <property type="entry name" value="PfkB_dom"/>
</dbReference>
<comment type="caution">
    <text evidence="8">The sequence shown here is derived from an EMBL/GenBank/DDBJ whole genome shotgun (WGS) entry which is preliminary data.</text>
</comment>
<dbReference type="GO" id="GO:0005829">
    <property type="term" value="C:cytosol"/>
    <property type="evidence" value="ECO:0007669"/>
    <property type="project" value="TreeGrafter"/>
</dbReference>
<sequence>MAPRITTLTLNPTIDLACQAEKVHPVRKIRTTDERQDPGGGGVNVARVVQELGGDTEAVILAGGVTGHFLVELLQEIGLPHRAIPIAGRTRISQTVLDRSIGEEFRFVPEGPEVAESEWRAALDALDHLPEGDWLVASGSLPRGVPEDFYARVAAIARKRGLHLVLDSSGPALRAGIGQGVTLIKPSQGEFESLAGRSLREPGALEAAAAEAVRQGAAKLIAVTLGHEGALLASSEGVLRLPALPVTVRGAVGAGDSFVAAMTLALTRGAAPHDAFAWGMAAGAAAVSNAGTAHPTRAEVEGLRQKVQLPARV</sequence>
<dbReference type="SUPFAM" id="SSF53613">
    <property type="entry name" value="Ribokinase-like"/>
    <property type="match status" value="1"/>
</dbReference>
<feature type="domain" description="Carbohydrate kinase PfkB" evidence="7">
    <location>
        <begin position="14"/>
        <end position="296"/>
    </location>
</feature>
<proteinExistence type="inferred from homology"/>
<dbReference type="Pfam" id="PF00294">
    <property type="entry name" value="PfkB"/>
    <property type="match status" value="1"/>
</dbReference>
<dbReference type="FunFam" id="3.40.1190.20:FF:000001">
    <property type="entry name" value="Phosphofructokinase"/>
    <property type="match status" value="1"/>
</dbReference>
<evidence type="ECO:0000256" key="1">
    <source>
        <dbReference type="ARBA" id="ARBA00010688"/>
    </source>
</evidence>
<dbReference type="GO" id="GO:0003872">
    <property type="term" value="F:6-phosphofructokinase activity"/>
    <property type="evidence" value="ECO:0007669"/>
    <property type="project" value="TreeGrafter"/>
</dbReference>
<dbReference type="AlphaFoldDB" id="A0A1V2H8W7"/>
<evidence type="ECO:0000313" key="9">
    <source>
        <dbReference type="Proteomes" id="UP000188879"/>
    </source>
</evidence>
<keyword evidence="5" id="KW-0067">ATP-binding</keyword>
<accession>A0A1V2H8W7</accession>
<evidence type="ECO:0000256" key="2">
    <source>
        <dbReference type="ARBA" id="ARBA00022679"/>
    </source>
</evidence>
<dbReference type="Proteomes" id="UP000188879">
    <property type="component" value="Unassembled WGS sequence"/>
</dbReference>
<keyword evidence="4 8" id="KW-0418">Kinase</keyword>
<evidence type="ECO:0000259" key="7">
    <source>
        <dbReference type="Pfam" id="PF00294"/>
    </source>
</evidence>
<dbReference type="NCBIfam" id="TIGR03168">
    <property type="entry name" value="1-PFK"/>
    <property type="match status" value="1"/>
</dbReference>
<evidence type="ECO:0000256" key="6">
    <source>
        <dbReference type="PIRNR" id="PIRNR000535"/>
    </source>
</evidence>
<dbReference type="PROSITE" id="PS00583">
    <property type="entry name" value="PFKB_KINASES_1"/>
    <property type="match status" value="1"/>
</dbReference>
<evidence type="ECO:0000256" key="4">
    <source>
        <dbReference type="ARBA" id="ARBA00022777"/>
    </source>
</evidence>
<protein>
    <recommendedName>
        <fullName evidence="6">Phosphofructokinase</fullName>
    </recommendedName>
</protein>
<dbReference type="PANTHER" id="PTHR46566">
    <property type="entry name" value="1-PHOSPHOFRUCTOKINASE-RELATED"/>
    <property type="match status" value="1"/>
</dbReference>
<keyword evidence="9" id="KW-1185">Reference proteome</keyword>
<evidence type="ECO:0000256" key="3">
    <source>
        <dbReference type="ARBA" id="ARBA00022741"/>
    </source>
</evidence>
<evidence type="ECO:0000313" key="8">
    <source>
        <dbReference type="EMBL" id="ONG58925.1"/>
    </source>
</evidence>
<keyword evidence="2 6" id="KW-0808">Transferase</keyword>
<comment type="similarity">
    <text evidence="1 6">Belongs to the carbohydrate kinase PfkB family.</text>
</comment>
<gene>
    <name evidence="8" type="ORF">BKE38_01195</name>
</gene>
<name>A0A1V2H8W7_9PROT</name>
<dbReference type="InterPro" id="IPR017583">
    <property type="entry name" value="Tagatose/fructose_Pkinase"/>
</dbReference>
<dbReference type="EMBL" id="MLCO01000008">
    <property type="protein sequence ID" value="ONG58925.1"/>
    <property type="molecule type" value="Genomic_DNA"/>
</dbReference>
<dbReference type="InterPro" id="IPR002173">
    <property type="entry name" value="Carboh/pur_kinase_PfkB_CS"/>
</dbReference>